<sequence>MAGPLQTREVDGDSNTLRQLQLFAGAARGEEETRKKAAERAMEVEPWGAPVQEHMWQWQTSFQARDNGVRQQKNDIAIDEPCEAHDDLDKLLVSKHYG</sequence>
<gene>
    <name evidence="1" type="ORF">EJB05_36337</name>
</gene>
<name>A0A5J9U973_9POAL</name>
<comment type="caution">
    <text evidence="1">The sequence shown here is derived from an EMBL/GenBank/DDBJ whole genome shotgun (WGS) entry which is preliminary data.</text>
</comment>
<proteinExistence type="predicted"/>
<keyword evidence="2" id="KW-1185">Reference proteome</keyword>
<organism evidence="1 2">
    <name type="scientific">Eragrostis curvula</name>
    <name type="common">weeping love grass</name>
    <dbReference type="NCBI Taxonomy" id="38414"/>
    <lineage>
        <taxon>Eukaryota</taxon>
        <taxon>Viridiplantae</taxon>
        <taxon>Streptophyta</taxon>
        <taxon>Embryophyta</taxon>
        <taxon>Tracheophyta</taxon>
        <taxon>Spermatophyta</taxon>
        <taxon>Magnoliopsida</taxon>
        <taxon>Liliopsida</taxon>
        <taxon>Poales</taxon>
        <taxon>Poaceae</taxon>
        <taxon>PACMAD clade</taxon>
        <taxon>Chloridoideae</taxon>
        <taxon>Eragrostideae</taxon>
        <taxon>Eragrostidinae</taxon>
        <taxon>Eragrostis</taxon>
    </lineage>
</organism>
<accession>A0A5J9U973</accession>
<dbReference type="EMBL" id="RWGY01000029">
    <property type="protein sequence ID" value="TVU20143.1"/>
    <property type="molecule type" value="Genomic_DNA"/>
</dbReference>
<protein>
    <submittedName>
        <fullName evidence="1">Uncharacterized protein</fullName>
    </submittedName>
</protein>
<dbReference type="Proteomes" id="UP000324897">
    <property type="component" value="Chromosome 7"/>
</dbReference>
<reference evidence="1 2" key="1">
    <citation type="journal article" date="2019" name="Sci. Rep.">
        <title>A high-quality genome of Eragrostis curvula grass provides insights into Poaceae evolution and supports new strategies to enhance forage quality.</title>
        <authorList>
            <person name="Carballo J."/>
            <person name="Santos B.A.C.M."/>
            <person name="Zappacosta D."/>
            <person name="Garbus I."/>
            <person name="Selva J.P."/>
            <person name="Gallo C.A."/>
            <person name="Diaz A."/>
            <person name="Albertini E."/>
            <person name="Caccamo M."/>
            <person name="Echenique V."/>
        </authorList>
    </citation>
    <scope>NUCLEOTIDE SEQUENCE [LARGE SCALE GENOMIC DNA]</scope>
    <source>
        <strain evidence="2">cv. Victoria</strain>
        <tissue evidence="1">Leaf</tissue>
    </source>
</reference>
<evidence type="ECO:0000313" key="2">
    <source>
        <dbReference type="Proteomes" id="UP000324897"/>
    </source>
</evidence>
<evidence type="ECO:0000313" key="1">
    <source>
        <dbReference type="EMBL" id="TVU20143.1"/>
    </source>
</evidence>
<dbReference type="Gramene" id="TVU20143">
    <property type="protein sequence ID" value="TVU20143"/>
    <property type="gene ID" value="EJB05_36337"/>
</dbReference>
<dbReference type="AlphaFoldDB" id="A0A5J9U973"/>